<gene>
    <name evidence="2" type="ORF">H5V43_20860</name>
</gene>
<dbReference type="PROSITE" id="PS51257">
    <property type="entry name" value="PROKAR_LIPOPROTEIN"/>
    <property type="match status" value="1"/>
</dbReference>
<evidence type="ECO:0000256" key="1">
    <source>
        <dbReference type="SAM" id="MobiDB-lite"/>
    </source>
</evidence>
<name>A0A4Q4IV79_SPHSA</name>
<organism evidence="2 3">
    <name type="scientific">Sphingobium fuliginis (strain ATCC 27551)</name>
    <dbReference type="NCBI Taxonomy" id="336203"/>
    <lineage>
        <taxon>Bacteria</taxon>
        <taxon>Pseudomonadati</taxon>
        <taxon>Pseudomonadota</taxon>
        <taxon>Alphaproteobacteria</taxon>
        <taxon>Sphingomonadales</taxon>
        <taxon>Sphingomonadaceae</taxon>
        <taxon>Sphingobium</taxon>
    </lineage>
</organism>
<dbReference type="EMBL" id="CP060036">
    <property type="protein sequence ID" value="QOT74270.1"/>
    <property type="molecule type" value="Genomic_DNA"/>
</dbReference>
<evidence type="ECO:0008006" key="4">
    <source>
        <dbReference type="Google" id="ProtNLM"/>
    </source>
</evidence>
<feature type="region of interest" description="Disordered" evidence="1">
    <location>
        <begin position="22"/>
        <end position="81"/>
    </location>
</feature>
<evidence type="ECO:0000313" key="2">
    <source>
        <dbReference type="EMBL" id="QOT74270.1"/>
    </source>
</evidence>
<protein>
    <recommendedName>
        <fullName evidence="4">Lipoprotein</fullName>
    </recommendedName>
</protein>
<reference evidence="3" key="1">
    <citation type="submission" date="2020-08" db="EMBL/GenBank/DDBJ databases">
        <title>Complete genome sequence of Sphingobium barthaii strain KK22, a high-molecular-weight polycyclic aromatic hydrocarbon-degrading soil bacterium.</title>
        <authorList>
            <person name="Mori J.F."/>
            <person name="Kanaly R.A."/>
        </authorList>
    </citation>
    <scope>NUCLEOTIDE SEQUENCE [LARGE SCALE GENOMIC DNA]</scope>
    <source>
        <strain evidence="3">KK22</strain>
    </source>
</reference>
<feature type="compositionally biased region" description="Polar residues" evidence="1">
    <location>
        <begin position="71"/>
        <end position="81"/>
    </location>
</feature>
<dbReference type="Proteomes" id="UP000593663">
    <property type="component" value="Chromosome 2"/>
</dbReference>
<sequence>MPREEERMVRMLLIAGSLLAGACSGETPSDRNAVNGSAINRADDAPGNGAAGPLPTSGSGEVPPNAPGADNQATGSNISDR</sequence>
<feature type="compositionally biased region" description="Polar residues" evidence="1">
    <location>
        <begin position="26"/>
        <end position="38"/>
    </location>
</feature>
<proteinExistence type="predicted"/>
<dbReference type="AlphaFoldDB" id="A0A4Q4IV79"/>
<dbReference type="KEGG" id="sbar:H5V43_20860"/>
<accession>A0A4Q4IV79</accession>
<feature type="compositionally biased region" description="Low complexity" evidence="1">
    <location>
        <begin position="45"/>
        <end position="55"/>
    </location>
</feature>
<evidence type="ECO:0000313" key="3">
    <source>
        <dbReference type="Proteomes" id="UP000593663"/>
    </source>
</evidence>